<feature type="region of interest" description="Disordered" evidence="1">
    <location>
        <begin position="112"/>
        <end position="134"/>
    </location>
</feature>
<organism evidence="2 3">
    <name type="scientific">Nostoc flagelliforme FACHB-838</name>
    <dbReference type="NCBI Taxonomy" id="2692904"/>
    <lineage>
        <taxon>Bacteria</taxon>
        <taxon>Bacillati</taxon>
        <taxon>Cyanobacteriota</taxon>
        <taxon>Cyanophyceae</taxon>
        <taxon>Nostocales</taxon>
        <taxon>Nostocaceae</taxon>
        <taxon>Nostoc</taxon>
    </lineage>
</organism>
<sequence length="154" mass="18540">MQKFLPLETQQNSGLVKIPNNINKLNDYQIAEIIADYLESHVLIQEIYREYQPDQCFHYDDFDKILLKNRYVSSSRDPKDYRSRFLSWFCFAGLLEIRQDEWIYRPINSRKGKHKGNVSDCEFRNKRRKDKSKGKYRQLNALDLLEQSLNRSQL</sequence>
<accession>A0ABR8DNL0</accession>
<evidence type="ECO:0000313" key="2">
    <source>
        <dbReference type="EMBL" id="MBD2531047.1"/>
    </source>
</evidence>
<proteinExistence type="predicted"/>
<evidence type="ECO:0008006" key="4">
    <source>
        <dbReference type="Google" id="ProtNLM"/>
    </source>
</evidence>
<name>A0ABR8DNL0_9NOSO</name>
<protein>
    <recommendedName>
        <fullName evidence="4">Transposase</fullName>
    </recommendedName>
</protein>
<reference evidence="2 3" key="1">
    <citation type="journal article" date="2020" name="ISME J.">
        <title>Comparative genomics reveals insights into cyanobacterial evolution and habitat adaptation.</title>
        <authorList>
            <person name="Chen M.Y."/>
            <person name="Teng W.K."/>
            <person name="Zhao L."/>
            <person name="Hu C.X."/>
            <person name="Zhou Y.K."/>
            <person name="Han B.P."/>
            <person name="Song L.R."/>
            <person name="Shu W.S."/>
        </authorList>
    </citation>
    <scope>NUCLEOTIDE SEQUENCE [LARGE SCALE GENOMIC DNA]</scope>
    <source>
        <strain evidence="2 3">FACHB-838</strain>
    </source>
</reference>
<feature type="compositionally biased region" description="Basic residues" evidence="1">
    <location>
        <begin position="125"/>
        <end position="134"/>
    </location>
</feature>
<keyword evidence="3" id="KW-1185">Reference proteome</keyword>
<dbReference type="EMBL" id="JACJSI010000029">
    <property type="protein sequence ID" value="MBD2531047.1"/>
    <property type="molecule type" value="Genomic_DNA"/>
</dbReference>
<gene>
    <name evidence="2" type="ORF">H6G97_16245</name>
</gene>
<evidence type="ECO:0000313" key="3">
    <source>
        <dbReference type="Proteomes" id="UP000623440"/>
    </source>
</evidence>
<evidence type="ECO:0000256" key="1">
    <source>
        <dbReference type="SAM" id="MobiDB-lite"/>
    </source>
</evidence>
<dbReference type="RefSeq" id="WP_190941759.1">
    <property type="nucleotide sequence ID" value="NZ_JACJSI010000029.1"/>
</dbReference>
<dbReference type="Proteomes" id="UP000623440">
    <property type="component" value="Unassembled WGS sequence"/>
</dbReference>
<comment type="caution">
    <text evidence="2">The sequence shown here is derived from an EMBL/GenBank/DDBJ whole genome shotgun (WGS) entry which is preliminary data.</text>
</comment>